<proteinExistence type="predicted"/>
<accession>A0A6G1FD36</accession>
<feature type="non-terminal residue" evidence="2">
    <location>
        <position position="1"/>
    </location>
</feature>
<sequence>ALPLERFSPKTGDPLVSDSIVQSANHVSRSRAPPPFRQACHGDARGQEPLRQAPVPLPLRRARPSPLLPSPLRHLLPAAAAAARRSSFQPPLSGRVRGSGRCCLPVHCAAAGPRGGPAHPGASASVLRHRRRLDFVFTRVFLGCNSLVCWRFYSILCCFGPQGEAWIDCMHYCWYFRTSSFHPQWHKNESFLVILEVINANLYVPTISETTLLV</sequence>
<organism evidence="2 3">
    <name type="scientific">Oryza meyeriana var. granulata</name>
    <dbReference type="NCBI Taxonomy" id="110450"/>
    <lineage>
        <taxon>Eukaryota</taxon>
        <taxon>Viridiplantae</taxon>
        <taxon>Streptophyta</taxon>
        <taxon>Embryophyta</taxon>
        <taxon>Tracheophyta</taxon>
        <taxon>Spermatophyta</taxon>
        <taxon>Magnoliopsida</taxon>
        <taxon>Liliopsida</taxon>
        <taxon>Poales</taxon>
        <taxon>Poaceae</taxon>
        <taxon>BOP clade</taxon>
        <taxon>Oryzoideae</taxon>
        <taxon>Oryzeae</taxon>
        <taxon>Oryzinae</taxon>
        <taxon>Oryza</taxon>
        <taxon>Oryza meyeriana</taxon>
    </lineage>
</organism>
<name>A0A6G1FD36_9ORYZ</name>
<keyword evidence="3" id="KW-1185">Reference proteome</keyword>
<dbReference type="Proteomes" id="UP000479710">
    <property type="component" value="Unassembled WGS sequence"/>
</dbReference>
<protein>
    <submittedName>
        <fullName evidence="2">Uncharacterized protein</fullName>
    </submittedName>
</protein>
<feature type="region of interest" description="Disordered" evidence="1">
    <location>
        <begin position="25"/>
        <end position="54"/>
    </location>
</feature>
<evidence type="ECO:0000256" key="1">
    <source>
        <dbReference type="SAM" id="MobiDB-lite"/>
    </source>
</evidence>
<gene>
    <name evidence="2" type="ORF">E2562_028627</name>
</gene>
<evidence type="ECO:0000313" key="3">
    <source>
        <dbReference type="Proteomes" id="UP000479710"/>
    </source>
</evidence>
<reference evidence="2 3" key="1">
    <citation type="submission" date="2019-11" db="EMBL/GenBank/DDBJ databases">
        <title>Whole genome sequence of Oryza granulata.</title>
        <authorList>
            <person name="Li W."/>
        </authorList>
    </citation>
    <scope>NUCLEOTIDE SEQUENCE [LARGE SCALE GENOMIC DNA]</scope>
    <source>
        <strain evidence="3">cv. Menghai</strain>
        <tissue evidence="2">Leaf</tissue>
    </source>
</reference>
<dbReference type="AlphaFoldDB" id="A0A6G1FD36"/>
<comment type="caution">
    <text evidence="2">The sequence shown here is derived from an EMBL/GenBank/DDBJ whole genome shotgun (WGS) entry which is preliminary data.</text>
</comment>
<evidence type="ECO:0000313" key="2">
    <source>
        <dbReference type="EMBL" id="KAF0934769.1"/>
    </source>
</evidence>
<dbReference type="EMBL" id="SPHZ02000001">
    <property type="protein sequence ID" value="KAF0934769.1"/>
    <property type="molecule type" value="Genomic_DNA"/>
</dbReference>